<evidence type="ECO:0000313" key="3">
    <source>
        <dbReference type="Proteomes" id="UP001611494"/>
    </source>
</evidence>
<dbReference type="InterPro" id="IPR010985">
    <property type="entry name" value="Ribbon_hlx_hlx"/>
</dbReference>
<dbReference type="Gene3D" id="1.10.1220.10">
    <property type="entry name" value="Met repressor-like"/>
    <property type="match status" value="1"/>
</dbReference>
<organism evidence="2 3">
    <name type="scientific">Nocardia testacea</name>
    <dbReference type="NCBI Taxonomy" id="248551"/>
    <lineage>
        <taxon>Bacteria</taxon>
        <taxon>Bacillati</taxon>
        <taxon>Actinomycetota</taxon>
        <taxon>Actinomycetes</taxon>
        <taxon>Mycobacteriales</taxon>
        <taxon>Nocardiaceae</taxon>
        <taxon>Nocardia</taxon>
    </lineage>
</organism>
<accession>A0ABW7W3T7</accession>
<evidence type="ECO:0000313" key="2">
    <source>
        <dbReference type="EMBL" id="MFI2233444.1"/>
    </source>
</evidence>
<gene>
    <name evidence="2" type="ORF">ACH49Z_26695</name>
</gene>
<dbReference type="InterPro" id="IPR053853">
    <property type="entry name" value="FitA-like_RHH"/>
</dbReference>
<evidence type="ECO:0000259" key="1">
    <source>
        <dbReference type="Pfam" id="PF22513"/>
    </source>
</evidence>
<protein>
    <submittedName>
        <fullName evidence="2">FitA-like ribbon-helix-helix domain-containing protein</fullName>
    </submittedName>
</protein>
<comment type="caution">
    <text evidence="2">The sequence shown here is derived from an EMBL/GenBank/DDBJ whole genome shotgun (WGS) entry which is preliminary data.</text>
</comment>
<keyword evidence="3" id="KW-1185">Reference proteome</keyword>
<dbReference type="Pfam" id="PF22513">
    <property type="entry name" value="FitA-like_RHH"/>
    <property type="match status" value="1"/>
</dbReference>
<sequence>MATITIRDLDSDVKERLRRRAAAHGRSMEAEARDILAAAVRPKRLLHELYERSRLYAAELDIPEQPEAGAAQL</sequence>
<dbReference type="SUPFAM" id="SSF47598">
    <property type="entry name" value="Ribbon-helix-helix"/>
    <property type="match status" value="1"/>
</dbReference>
<name>A0ABW7W3T7_9NOCA</name>
<reference evidence="2 3" key="1">
    <citation type="submission" date="2024-10" db="EMBL/GenBank/DDBJ databases">
        <title>The Natural Products Discovery Center: Release of the First 8490 Sequenced Strains for Exploring Actinobacteria Biosynthetic Diversity.</title>
        <authorList>
            <person name="Kalkreuter E."/>
            <person name="Kautsar S.A."/>
            <person name="Yang D."/>
            <person name="Bader C.D."/>
            <person name="Teijaro C.N."/>
            <person name="Fluegel L."/>
            <person name="Davis C.M."/>
            <person name="Simpson J.R."/>
            <person name="Lauterbach L."/>
            <person name="Steele A.D."/>
            <person name="Gui C."/>
            <person name="Meng S."/>
            <person name="Li G."/>
            <person name="Viehrig K."/>
            <person name="Ye F."/>
            <person name="Su P."/>
            <person name="Kiefer A.F."/>
            <person name="Nichols A."/>
            <person name="Cepeda A.J."/>
            <person name="Yan W."/>
            <person name="Fan B."/>
            <person name="Jiang Y."/>
            <person name="Adhikari A."/>
            <person name="Zheng C.-J."/>
            <person name="Schuster L."/>
            <person name="Cowan T.M."/>
            <person name="Smanski M.J."/>
            <person name="Chevrette M.G."/>
            <person name="De Carvalho L.P.S."/>
            <person name="Shen B."/>
        </authorList>
    </citation>
    <scope>NUCLEOTIDE SEQUENCE [LARGE SCALE GENOMIC DNA]</scope>
    <source>
        <strain evidence="2 3">NPDC019377</strain>
    </source>
</reference>
<dbReference type="InterPro" id="IPR013321">
    <property type="entry name" value="Arc_rbn_hlx_hlx"/>
</dbReference>
<dbReference type="Proteomes" id="UP001611494">
    <property type="component" value="Unassembled WGS sequence"/>
</dbReference>
<dbReference type="EMBL" id="JBIRYL010000013">
    <property type="protein sequence ID" value="MFI2233444.1"/>
    <property type="molecule type" value="Genomic_DNA"/>
</dbReference>
<dbReference type="RefSeq" id="WP_083872127.1">
    <property type="nucleotide sequence ID" value="NZ_JBIRYL010000013.1"/>
</dbReference>
<proteinExistence type="predicted"/>
<feature type="domain" description="Antitoxin FitA-like ribbon-helix-helix" evidence="1">
    <location>
        <begin position="2"/>
        <end position="40"/>
    </location>
</feature>